<dbReference type="SMR" id="A0A0D0FF78"/>
<name>A0A0D0FF78_LEVBR</name>
<gene>
    <name evidence="1" type="ORF">UCCLBBS449_1690</name>
</gene>
<dbReference type="EMBL" id="CP031198">
    <property type="protein sequence ID" value="QCZ53625.1"/>
    <property type="molecule type" value="Genomic_DNA"/>
</dbReference>
<reference evidence="1 2" key="1">
    <citation type="submission" date="2018-07" db="EMBL/GenBank/DDBJ databases">
        <authorList>
            <person name="Feyereisen M."/>
        </authorList>
    </citation>
    <scope>NUCLEOTIDE SEQUENCE [LARGE SCALE GENOMIC DNA]</scope>
    <source>
        <strain evidence="1 2">UCCLBBS449</strain>
    </source>
</reference>
<dbReference type="Proteomes" id="UP000307074">
    <property type="component" value="Chromosome"/>
</dbReference>
<dbReference type="AlphaFoldDB" id="A0A0D0FF78"/>
<accession>A0A0D0FF78</accession>
<proteinExistence type="predicted"/>
<organism evidence="1 2">
    <name type="scientific">Levilactobacillus brevis</name>
    <name type="common">Lactobacillus brevis</name>
    <dbReference type="NCBI Taxonomy" id="1580"/>
    <lineage>
        <taxon>Bacteria</taxon>
        <taxon>Bacillati</taxon>
        <taxon>Bacillota</taxon>
        <taxon>Bacilli</taxon>
        <taxon>Lactobacillales</taxon>
        <taxon>Lactobacillaceae</taxon>
        <taxon>Levilactobacillus</taxon>
    </lineage>
</organism>
<evidence type="ECO:0000313" key="2">
    <source>
        <dbReference type="Proteomes" id="UP000307074"/>
    </source>
</evidence>
<dbReference type="RefSeq" id="WP_042749432.1">
    <property type="nucleotide sequence ID" value="NZ_BEWS01000002.1"/>
</dbReference>
<evidence type="ECO:0000313" key="1">
    <source>
        <dbReference type="EMBL" id="QCZ53625.1"/>
    </source>
</evidence>
<sequence>MSASTEAILIDLIFGLGALIVIAGLIGLLFSRRHKRSLRPMMSVILCGVGIAVIALLLNNLLFKTYAQLRVKKTQYYEITSLTTNMHQSLASSRTPHQPISPQAKKASRNVTYLVKHTNQTTKTIQLAQQAQHSLASQHPQVTLVRHNYRLILNRQFATLTTDKSAAKRASHHAYQQVIHYN</sequence>
<protein>
    <submittedName>
        <fullName evidence="1">Uncharacterized protein</fullName>
    </submittedName>
</protein>